<sequence>MRPGSVEQSPSLGFGFGLGIGGSSSNNSGGNAPLLGSAASRSAAPHLSAGPSASSSANASTASLSATSTNIATSSPAIFSSTASHAASSTRTPRWGSIKQRFSGAPSRADTVAAGLSDSVDDAMWDKNDAAFLEEVALNTPDLLPEKRFDDTLTPLESAFGRRPSTSSRLASDVTLTRSRTPTSSSASQSASTMRPISALLSSSTTHLSPSSSQPSAPGTPSLQQHALLTGSGPSSTSSTPVLSTGQPDAGNLSAATRLWQRNVRRRGSAAGLPDLPERARADDFQTSSAVTSSPHLCSPPSTLSTRSSFRSSPSTGSGTFSSFGTTQQPHATDGHSSSRPSTAEAYPRSPSISSSPLSTMAGFTFRSLDEKSAELESGLHPLTQIPLYPGAQEEREGRGSVSEKTDIGRRPSSAAGSVLNLDIPADFWPQHAGRTTPADVPHDGSYERRGSTPSSPLLLRLHDGSLSIGSKFGTGRRRSIASVLGRPHPADLQIEETQAAASATVSTQPASVASPRVVTSRTRELSAEARHVTSASQGAPPEHLRKHTKNKSSLVAGLRKLMGRREKGQTQKETPQDETWVPEVGGSDAAAAWQPDASGRDFTFRSPGSPPTADTVHAPPGSRQDTYGHAVMTPKYAQSPTPGLATSHSTPADMSQSARQGTNASSARRSPSVDLLRSLGGMSRPAASEASTALSYMTGDTASPRTRTKSTDGLSRTFFRETLSQRMRTSSNASLLGNPHVSVIEHISFDEARRTTGNSGPMILNSKESLEELRSLPTPLRSDLGWAATNRNGSRANGAESQATATGAPVSSGHSGGLSFPLRPPRRPSSSHSQRPALAELVGLSGGMPSSSSGSSFSSSNLTNTIDSTTQTQSRTPFGFQSQLYQPFPRDSSASLAAGRDSCPTSPVSLTFTLPDHSTSHDSAATHSTTQSASHFFRRHVPARSMDGHAANLHLHEQSQQHSQGLNYQQQFSTQQQRRRTGHRAGRRSLNSLGSNGGGGGGSGNNGGGGGKFWASLLGSPILSGSASSSSHNHKRFSTASLSISRPLSVSSSAFSDANSIGNDMVSWSEAGHDVTLTQAGFARMNGGGSGDMVKGVTGTAAGASGSARPRGYSVNSISNFSEPSHVTGIFGGLSLQNHAPNSSGGHGCHSHLSGANSYHGHHAGHAPNQQMANQINYSSHYPATHARTHSLQTEQNLHLLQQQQQQQQPQPNQLSTLHPQSPLAQLSLPASSHSSFHSNSSPSASQVTVATREDPTVTAAPPSANVFLPSTSDDTAPAPAPAIWGAVHLTHSNTAPVHQLGSNRSQLRRPLTSGSVTHSFPSPVLPTSATFLHRDPNTSSTILGSNAVLNRSASFKSSLRPSAHFVPTGQSSAGPPLSSGTSSSASSITGPRPFGVGHRPTSSASSLGGHRKRPSFGLTIAPDAHSAFDSIPSPLLRTRRISATLEGMSTRERPLSIASSSSNRRTPPASSSSTATTSTHRSNASIAEIEMLRDPSDSSLESRSRNDSGGSHGPSDDHDSVYHSARALQHAVSGSRPSSSSGSPDNAAMTALPSLDTERHLDSVPLDEGDSPRQYQEESWKRATSSTTGRFTSEARPYFVHSPNEEEGPILATSESRAGAVAPSSSSGRLSQATKDIAFGSIAGMVSKVFEHPFDLVKVRLQTQSADRPRYRGAFDCFKQTYLNEGIRGLYRGLSMPVLGATLENACLFFTYNQIQRAIRWSEGQSDASGSAGTSAAKADAEAPLSIPQLAIAAAGAGAVTSLVLTPIELIKCKMQVQMITREQHGAVSAATTSAGAPNSTIAQLAGQQARGLASSTSATGMRASPVGLDGPLAILRRTVAAEGVRGLWLGQTGTLLRETGGGMAWFLAFESCSRYLIAQKKAAWRRSDVSKKDLSSLELVGSGALAGISYNVVLFPADSVKSTMQTEQEMRGALSAGAGKFKGTGFFATFKKIYATRGIKGLYAGCGVTCLRSAPSSAIIFLMYNKLEALADSHGL</sequence>
<feature type="compositionally biased region" description="Polar residues" evidence="10">
    <location>
        <begin position="862"/>
        <end position="886"/>
    </location>
</feature>
<keyword evidence="7" id="KW-0496">Mitochondrion</keyword>
<organism evidence="11 12">
    <name type="scientific">Testicularia cyperi</name>
    <dbReference type="NCBI Taxonomy" id="1882483"/>
    <lineage>
        <taxon>Eukaryota</taxon>
        <taxon>Fungi</taxon>
        <taxon>Dikarya</taxon>
        <taxon>Basidiomycota</taxon>
        <taxon>Ustilaginomycotina</taxon>
        <taxon>Ustilaginomycetes</taxon>
        <taxon>Ustilaginales</taxon>
        <taxon>Anthracoideaceae</taxon>
        <taxon>Testicularia</taxon>
    </lineage>
</organism>
<keyword evidence="5" id="KW-0677">Repeat</keyword>
<evidence type="ECO:0000256" key="9">
    <source>
        <dbReference type="PROSITE-ProRule" id="PRU00282"/>
    </source>
</evidence>
<dbReference type="STRING" id="1882483.A0A317XS38"/>
<evidence type="ECO:0000256" key="2">
    <source>
        <dbReference type="ARBA" id="ARBA00006375"/>
    </source>
</evidence>
<evidence type="ECO:0000313" key="12">
    <source>
        <dbReference type="Proteomes" id="UP000246740"/>
    </source>
</evidence>
<dbReference type="Gene3D" id="1.50.40.10">
    <property type="entry name" value="Mitochondrial carrier domain"/>
    <property type="match status" value="1"/>
</dbReference>
<evidence type="ECO:0008006" key="13">
    <source>
        <dbReference type="Google" id="ProtNLM"/>
    </source>
</evidence>
<feature type="compositionally biased region" description="Low complexity" evidence="10">
    <location>
        <begin position="348"/>
        <end position="359"/>
    </location>
</feature>
<feature type="compositionally biased region" description="Low complexity" evidence="10">
    <location>
        <begin position="1535"/>
        <end position="1546"/>
    </location>
</feature>
<feature type="compositionally biased region" description="Polar residues" evidence="10">
    <location>
        <begin position="1298"/>
        <end position="1307"/>
    </location>
</feature>
<feature type="region of interest" description="Disordered" evidence="10">
    <location>
        <begin position="958"/>
        <end position="1008"/>
    </location>
</feature>
<keyword evidence="8 9" id="KW-0472">Membrane</keyword>
<reference evidence="11 12" key="1">
    <citation type="journal article" date="2018" name="Mol. Biol. Evol.">
        <title>Broad Genomic Sampling Reveals a Smut Pathogenic Ancestry of the Fungal Clade Ustilaginomycotina.</title>
        <authorList>
            <person name="Kijpornyongpan T."/>
            <person name="Mondo S.J."/>
            <person name="Barry K."/>
            <person name="Sandor L."/>
            <person name="Lee J."/>
            <person name="Lipzen A."/>
            <person name="Pangilinan J."/>
            <person name="LaButti K."/>
            <person name="Hainaut M."/>
            <person name="Henrissat B."/>
            <person name="Grigoriev I.V."/>
            <person name="Spatafora J.W."/>
            <person name="Aime M.C."/>
        </authorList>
    </citation>
    <scope>NUCLEOTIDE SEQUENCE [LARGE SCALE GENOMIC DNA]</scope>
    <source>
        <strain evidence="11 12">MCA 3645</strain>
    </source>
</reference>
<protein>
    <recommendedName>
        <fullName evidence="13">Mitochondrial carrier</fullName>
    </recommendedName>
</protein>
<feature type="compositionally biased region" description="Low complexity" evidence="10">
    <location>
        <begin position="848"/>
        <end position="861"/>
    </location>
</feature>
<dbReference type="PANTHER" id="PTHR45624">
    <property type="entry name" value="MITOCHONDRIAL BASIC AMINO ACIDS TRANSPORTER-RELATED"/>
    <property type="match status" value="1"/>
</dbReference>
<keyword evidence="6" id="KW-1133">Transmembrane helix</keyword>
<dbReference type="PANTHER" id="PTHR45624:SF31">
    <property type="entry name" value="MITOCHONDRIAL ORNITHINE TRANSPORTER 1"/>
    <property type="match status" value="1"/>
</dbReference>
<keyword evidence="3" id="KW-0813">Transport</keyword>
<feature type="region of interest" description="Disordered" evidence="10">
    <location>
        <begin position="268"/>
        <end position="359"/>
    </location>
</feature>
<dbReference type="Pfam" id="PF00153">
    <property type="entry name" value="Mito_carr"/>
    <property type="match status" value="3"/>
</dbReference>
<feature type="region of interest" description="Disordered" evidence="10">
    <location>
        <begin position="1367"/>
        <end position="1420"/>
    </location>
</feature>
<feature type="compositionally biased region" description="Basic residues" evidence="10">
    <location>
        <begin position="978"/>
        <end position="988"/>
    </location>
</feature>
<feature type="repeat" description="Solcar" evidence="9">
    <location>
        <begin position="1897"/>
        <end position="1993"/>
    </location>
</feature>
<feature type="repeat" description="Solcar" evidence="9">
    <location>
        <begin position="1747"/>
        <end position="1878"/>
    </location>
</feature>
<evidence type="ECO:0000256" key="5">
    <source>
        <dbReference type="ARBA" id="ARBA00022737"/>
    </source>
</evidence>
<feature type="compositionally biased region" description="Basic and acidic residues" evidence="10">
    <location>
        <begin position="393"/>
        <end position="410"/>
    </location>
</feature>
<feature type="repeat" description="Solcar" evidence="9">
    <location>
        <begin position="1633"/>
        <end position="1720"/>
    </location>
</feature>
<evidence type="ECO:0000256" key="1">
    <source>
        <dbReference type="ARBA" id="ARBA00004225"/>
    </source>
</evidence>
<dbReference type="GO" id="GO:0000064">
    <property type="term" value="F:L-ornithine transmembrane transporter activity"/>
    <property type="evidence" value="ECO:0007669"/>
    <property type="project" value="TreeGrafter"/>
</dbReference>
<feature type="region of interest" description="Disordered" evidence="10">
    <location>
        <begin position="1"/>
        <end position="20"/>
    </location>
</feature>
<dbReference type="InterPro" id="IPR050567">
    <property type="entry name" value="Mitochondrial_Carrier"/>
</dbReference>
<feature type="compositionally biased region" description="Polar residues" evidence="10">
    <location>
        <begin position="285"/>
        <end position="296"/>
    </location>
</feature>
<feature type="compositionally biased region" description="Low complexity" evidence="10">
    <location>
        <begin position="299"/>
        <end position="327"/>
    </location>
</feature>
<feature type="compositionally biased region" description="Low complexity" evidence="10">
    <location>
        <begin position="961"/>
        <end position="977"/>
    </location>
</feature>
<dbReference type="EMBL" id="KZ819191">
    <property type="protein sequence ID" value="PWZ01174.1"/>
    <property type="molecule type" value="Genomic_DNA"/>
</dbReference>
<dbReference type="Proteomes" id="UP000246740">
    <property type="component" value="Unassembled WGS sequence"/>
</dbReference>
<feature type="region of interest" description="Disordered" evidence="10">
    <location>
        <begin position="782"/>
        <end position="935"/>
    </location>
</feature>
<dbReference type="InterPro" id="IPR023395">
    <property type="entry name" value="MCP_dom_sf"/>
</dbReference>
<feature type="compositionally biased region" description="Polar residues" evidence="10">
    <location>
        <begin position="328"/>
        <end position="342"/>
    </location>
</feature>
<feature type="region of interest" description="Disordered" evidence="10">
    <location>
        <begin position="381"/>
        <end position="458"/>
    </location>
</feature>
<comment type="subcellular location">
    <subcellularLocation>
        <location evidence="1">Mitochondrion membrane</location>
        <topology evidence="1">Multi-pass membrane protein</topology>
    </subcellularLocation>
</comment>
<feature type="region of interest" description="Disordered" evidence="10">
    <location>
        <begin position="1446"/>
        <end position="1608"/>
    </location>
</feature>
<feature type="compositionally biased region" description="Polar residues" evidence="10">
    <location>
        <begin position="1584"/>
        <end position="1593"/>
    </location>
</feature>
<feature type="compositionally biased region" description="Polar residues" evidence="10">
    <location>
        <begin position="637"/>
        <end position="670"/>
    </location>
</feature>
<dbReference type="GO" id="GO:1990575">
    <property type="term" value="P:mitochondrial L-ornithine transmembrane transport"/>
    <property type="evidence" value="ECO:0007669"/>
    <property type="project" value="TreeGrafter"/>
</dbReference>
<comment type="similarity">
    <text evidence="2">Belongs to the mitochondrial carrier (TC 2.A.29) family.</text>
</comment>
<evidence type="ECO:0000256" key="4">
    <source>
        <dbReference type="ARBA" id="ARBA00022692"/>
    </source>
</evidence>
<evidence type="ECO:0000256" key="7">
    <source>
        <dbReference type="ARBA" id="ARBA00023128"/>
    </source>
</evidence>
<feature type="region of interest" description="Disordered" evidence="10">
    <location>
        <begin position="1142"/>
        <end position="1168"/>
    </location>
</feature>
<evidence type="ECO:0000256" key="10">
    <source>
        <dbReference type="SAM" id="MobiDB-lite"/>
    </source>
</evidence>
<evidence type="ECO:0000256" key="3">
    <source>
        <dbReference type="ARBA" id="ARBA00022448"/>
    </source>
</evidence>
<accession>A0A317XS38</accession>
<feature type="compositionally biased region" description="Low complexity" evidence="10">
    <location>
        <begin position="1229"/>
        <end position="1248"/>
    </location>
</feature>
<dbReference type="GO" id="GO:0031966">
    <property type="term" value="C:mitochondrial membrane"/>
    <property type="evidence" value="ECO:0007669"/>
    <property type="project" value="UniProtKB-SubCell"/>
</dbReference>
<feature type="compositionally biased region" description="Gly residues" evidence="10">
    <location>
        <begin position="996"/>
        <end position="1008"/>
    </location>
</feature>
<feature type="compositionally biased region" description="Basic and acidic residues" evidence="10">
    <location>
        <begin position="1492"/>
        <end position="1508"/>
    </location>
</feature>
<dbReference type="InterPro" id="IPR018108">
    <property type="entry name" value="MCP_transmembrane"/>
</dbReference>
<keyword evidence="4 9" id="KW-0812">Transmembrane</keyword>
<feature type="compositionally biased region" description="Polar residues" evidence="10">
    <location>
        <begin position="790"/>
        <end position="806"/>
    </location>
</feature>
<feature type="compositionally biased region" description="Low complexity" evidence="10">
    <location>
        <begin position="1373"/>
        <end position="1389"/>
    </location>
</feature>
<feature type="compositionally biased region" description="Low complexity" evidence="10">
    <location>
        <begin position="1460"/>
        <end position="1487"/>
    </location>
</feature>
<feature type="compositionally biased region" description="Low complexity" evidence="10">
    <location>
        <begin position="499"/>
        <end position="515"/>
    </location>
</feature>
<dbReference type="PROSITE" id="PS50920">
    <property type="entry name" value="SOLCAR"/>
    <property type="match status" value="3"/>
</dbReference>
<evidence type="ECO:0000256" key="6">
    <source>
        <dbReference type="ARBA" id="ARBA00022989"/>
    </source>
</evidence>
<feature type="region of interest" description="Disordered" evidence="10">
    <location>
        <begin position="499"/>
        <end position="672"/>
    </location>
</feature>
<dbReference type="InParanoid" id="A0A317XS38"/>
<feature type="compositionally biased region" description="Basic and acidic residues" evidence="10">
    <location>
        <begin position="441"/>
        <end position="451"/>
    </location>
</feature>
<keyword evidence="12" id="KW-1185">Reference proteome</keyword>
<feature type="compositionally biased region" description="Polar residues" evidence="10">
    <location>
        <begin position="904"/>
        <end position="913"/>
    </location>
</feature>
<feature type="region of interest" description="Disordered" evidence="10">
    <location>
        <begin position="25"/>
        <end position="58"/>
    </location>
</feature>
<name>A0A317XS38_9BASI</name>
<feature type="region of interest" description="Disordered" evidence="10">
    <location>
        <begin position="156"/>
        <end position="253"/>
    </location>
</feature>
<feature type="compositionally biased region" description="Low complexity" evidence="10">
    <location>
        <begin position="922"/>
        <end position="935"/>
    </location>
</feature>
<evidence type="ECO:0000313" key="11">
    <source>
        <dbReference type="EMBL" id="PWZ01174.1"/>
    </source>
</evidence>
<feature type="region of interest" description="Disordered" evidence="10">
    <location>
        <begin position="1229"/>
        <end position="1276"/>
    </location>
</feature>
<evidence type="ECO:0000256" key="8">
    <source>
        <dbReference type="ARBA" id="ARBA00023136"/>
    </source>
</evidence>
<dbReference type="OrthoDB" id="2139348at2759"/>
<feature type="compositionally biased region" description="Basic and acidic residues" evidence="10">
    <location>
        <begin position="522"/>
        <end position="532"/>
    </location>
</feature>
<feature type="compositionally biased region" description="Low complexity" evidence="10">
    <location>
        <begin position="175"/>
        <end position="246"/>
    </location>
</feature>
<gene>
    <name evidence="11" type="ORF">BCV70DRAFT_199536</name>
</gene>
<feature type="region of interest" description="Disordered" evidence="10">
    <location>
        <begin position="1298"/>
        <end position="1322"/>
    </location>
</feature>
<dbReference type="SUPFAM" id="SSF103506">
    <property type="entry name" value="Mitochondrial carrier"/>
    <property type="match status" value="1"/>
</dbReference>
<feature type="region of interest" description="Disordered" evidence="10">
    <location>
        <begin position="84"/>
        <end position="110"/>
    </location>
</feature>
<proteinExistence type="inferred from homology"/>